<keyword evidence="3" id="KW-1185">Reference proteome</keyword>
<dbReference type="Proteomes" id="UP000663792">
    <property type="component" value="Unassembled WGS sequence"/>
</dbReference>
<comment type="caution">
    <text evidence="2">The sequence shown here is derived from an EMBL/GenBank/DDBJ whole genome shotgun (WGS) entry which is preliminary data.</text>
</comment>
<dbReference type="AlphaFoldDB" id="A0A938YI92"/>
<organism evidence="2 3">
    <name type="scientific">Nakamurella leprariae</name>
    <dbReference type="NCBI Taxonomy" id="2803911"/>
    <lineage>
        <taxon>Bacteria</taxon>
        <taxon>Bacillati</taxon>
        <taxon>Actinomycetota</taxon>
        <taxon>Actinomycetes</taxon>
        <taxon>Nakamurellales</taxon>
        <taxon>Nakamurellaceae</taxon>
        <taxon>Nakamurella</taxon>
    </lineage>
</organism>
<accession>A0A938YI92</accession>
<evidence type="ECO:0000313" key="2">
    <source>
        <dbReference type="EMBL" id="MBM9468644.1"/>
    </source>
</evidence>
<feature type="region of interest" description="Disordered" evidence="1">
    <location>
        <begin position="23"/>
        <end position="48"/>
    </location>
</feature>
<proteinExistence type="predicted"/>
<sequence length="48" mass="5167">MGIFLELREFVSGVARVPAGDRPDGAVRNEFGTPLGPARRPGQPVGYR</sequence>
<evidence type="ECO:0000256" key="1">
    <source>
        <dbReference type="SAM" id="MobiDB-lite"/>
    </source>
</evidence>
<dbReference type="EMBL" id="JAERWK010000020">
    <property type="protein sequence ID" value="MBM9468644.1"/>
    <property type="molecule type" value="Genomic_DNA"/>
</dbReference>
<protein>
    <submittedName>
        <fullName evidence="2">Uncharacterized protein</fullName>
    </submittedName>
</protein>
<evidence type="ECO:0000313" key="3">
    <source>
        <dbReference type="Proteomes" id="UP000663792"/>
    </source>
</evidence>
<reference evidence="2" key="1">
    <citation type="submission" date="2021-01" db="EMBL/GenBank/DDBJ databases">
        <title>YIM 132084 draft genome.</title>
        <authorList>
            <person name="An D."/>
        </authorList>
    </citation>
    <scope>NUCLEOTIDE SEQUENCE</scope>
    <source>
        <strain evidence="2">YIM 132084</strain>
    </source>
</reference>
<name>A0A938YI92_9ACTN</name>
<gene>
    <name evidence="2" type="ORF">JL106_15280</name>
</gene>
<dbReference type="RefSeq" id="WP_205261593.1">
    <property type="nucleotide sequence ID" value="NZ_JAERWK010000020.1"/>
</dbReference>